<sequence>MTSTGGGSGGASGDIGPLDLLSGLATTRAIRRYTDEPIPDDDLAAIVWHASRAPSGSNRQPFRFLVLRDGPRAVAAKALLGRSFRAGWAAKQRADGYTDATAEDPTSPKARAAATMQHYVDHLERVPVVVLVCLERYRDASPYEGASVYPACQNLLLAARALGWGGALTMWHLAVEAELRELLEIPDGVVLSACITLGRPAGHHGPVRRRPIGDLVFDDVWASPATWAVDPPGTRHTHWRR</sequence>
<dbReference type="CDD" id="cd02062">
    <property type="entry name" value="Nitro_FMN_reductase"/>
    <property type="match status" value="1"/>
</dbReference>
<reference evidence="2" key="1">
    <citation type="submission" date="2020-05" db="EMBL/GenBank/DDBJ databases">
        <authorList>
            <person name="Chiriac C."/>
            <person name="Salcher M."/>
            <person name="Ghai R."/>
            <person name="Kavagutti S V."/>
        </authorList>
    </citation>
    <scope>NUCLEOTIDE SEQUENCE</scope>
</reference>
<dbReference type="InterPro" id="IPR050627">
    <property type="entry name" value="Nitroreductase/BluB"/>
</dbReference>
<dbReference type="InterPro" id="IPR000415">
    <property type="entry name" value="Nitroreductase-like"/>
</dbReference>
<evidence type="ECO:0000259" key="1">
    <source>
        <dbReference type="Pfam" id="PF00881"/>
    </source>
</evidence>
<dbReference type="InterPro" id="IPR029479">
    <property type="entry name" value="Nitroreductase"/>
</dbReference>
<dbReference type="SUPFAM" id="SSF55469">
    <property type="entry name" value="FMN-dependent nitroreductase-like"/>
    <property type="match status" value="1"/>
</dbReference>
<dbReference type="PANTHER" id="PTHR23026">
    <property type="entry name" value="NADPH NITROREDUCTASE"/>
    <property type="match status" value="1"/>
</dbReference>
<dbReference type="AlphaFoldDB" id="A0A6J6DA21"/>
<dbReference type="EMBL" id="CAEZSR010000056">
    <property type="protein sequence ID" value="CAB4560115.1"/>
    <property type="molecule type" value="Genomic_DNA"/>
</dbReference>
<feature type="domain" description="Nitroreductase" evidence="1">
    <location>
        <begin position="26"/>
        <end position="198"/>
    </location>
</feature>
<dbReference type="PANTHER" id="PTHR23026:SF123">
    <property type="entry name" value="NAD(P)H NITROREDUCTASE RV3131-RELATED"/>
    <property type="match status" value="1"/>
</dbReference>
<dbReference type="Pfam" id="PF00881">
    <property type="entry name" value="Nitroreductase"/>
    <property type="match status" value="1"/>
</dbReference>
<organism evidence="2">
    <name type="scientific">freshwater metagenome</name>
    <dbReference type="NCBI Taxonomy" id="449393"/>
    <lineage>
        <taxon>unclassified sequences</taxon>
        <taxon>metagenomes</taxon>
        <taxon>ecological metagenomes</taxon>
    </lineage>
</organism>
<protein>
    <submittedName>
        <fullName evidence="2">Unannotated protein</fullName>
    </submittedName>
</protein>
<dbReference type="GO" id="GO:0016491">
    <property type="term" value="F:oxidoreductase activity"/>
    <property type="evidence" value="ECO:0007669"/>
    <property type="project" value="InterPro"/>
</dbReference>
<dbReference type="Gene3D" id="3.40.109.10">
    <property type="entry name" value="NADH Oxidase"/>
    <property type="match status" value="1"/>
</dbReference>
<proteinExistence type="predicted"/>
<accession>A0A6J6DA21</accession>
<name>A0A6J6DA21_9ZZZZ</name>
<evidence type="ECO:0000313" key="2">
    <source>
        <dbReference type="EMBL" id="CAB4560115.1"/>
    </source>
</evidence>
<gene>
    <name evidence="2" type="ORF">UFOPK1493_01719</name>
</gene>